<organism evidence="2 3">
    <name type="scientific">Flavobacterium rivuli WB 3.3-2 = DSM 21788</name>
    <dbReference type="NCBI Taxonomy" id="1121895"/>
    <lineage>
        <taxon>Bacteria</taxon>
        <taxon>Pseudomonadati</taxon>
        <taxon>Bacteroidota</taxon>
        <taxon>Flavobacteriia</taxon>
        <taxon>Flavobacteriales</taxon>
        <taxon>Flavobacteriaceae</taxon>
        <taxon>Flavobacterium</taxon>
    </lineage>
</organism>
<dbReference type="RefSeq" id="WP_020214395.1">
    <property type="nucleotide sequence ID" value="NZ_JRLX01000015.1"/>
</dbReference>
<gene>
    <name evidence="2" type="ORF">Q765_13775</name>
</gene>
<dbReference type="InterPro" id="IPR003615">
    <property type="entry name" value="HNH_nuc"/>
</dbReference>
<sequence length="352" mass="41345">MYLPPLFNLPVNKLAATFGNTSATYKFYWLLALTEALEEGSTNIQKKELFSRMIAGAWYTVNYFHISFGKQDQIQDAIEVIAREENMSIDMGKSDLLHKLLTSSNPVTHRHLNHFNKNVPHWFLTPWFPRFTGESDGDYKRRIYTESQYFENQSLYALHDNHIEINPEWITYLQANAKLIKDFCFWNLALFLQSRNPNVPDIPGKLFKPPFRGTLANQRKNYWDIVFKELGTLDCIFTNTKLQVDKYALDHFVPHAFVSHDLIWNLIPIDKSFNAFKSDKLPSIEQHFDKFYKLQKEAFDIISSYYPKNKLLEEYLTIFPALSAKSGFEYQRYKENIQPLISIAQNNGFLYL</sequence>
<accession>A0A0A2LZT9</accession>
<feature type="domain" description="HNH nuclease" evidence="1">
    <location>
        <begin position="235"/>
        <end position="282"/>
    </location>
</feature>
<comment type="caution">
    <text evidence="2">The sequence shown here is derived from an EMBL/GenBank/DDBJ whole genome shotgun (WGS) entry which is preliminary data.</text>
</comment>
<dbReference type="EMBL" id="JRLX01000015">
    <property type="protein sequence ID" value="KGO85897.1"/>
    <property type="molecule type" value="Genomic_DNA"/>
</dbReference>
<protein>
    <recommendedName>
        <fullName evidence="1">HNH nuclease domain-containing protein</fullName>
    </recommendedName>
</protein>
<reference evidence="2 3" key="1">
    <citation type="submission" date="2013-09" db="EMBL/GenBank/DDBJ databases">
        <authorList>
            <person name="Zeng Z."/>
            <person name="Chen C."/>
        </authorList>
    </citation>
    <scope>NUCLEOTIDE SEQUENCE [LARGE SCALE GENOMIC DNA]</scope>
    <source>
        <strain evidence="2 3">WB 3.3-2</strain>
    </source>
</reference>
<evidence type="ECO:0000313" key="3">
    <source>
        <dbReference type="Proteomes" id="UP000030152"/>
    </source>
</evidence>
<evidence type="ECO:0000259" key="1">
    <source>
        <dbReference type="Pfam" id="PF13395"/>
    </source>
</evidence>
<evidence type="ECO:0000313" key="2">
    <source>
        <dbReference type="EMBL" id="KGO85897.1"/>
    </source>
</evidence>
<dbReference type="Pfam" id="PF13395">
    <property type="entry name" value="HNH_4"/>
    <property type="match status" value="1"/>
</dbReference>
<dbReference type="Proteomes" id="UP000030152">
    <property type="component" value="Unassembled WGS sequence"/>
</dbReference>
<proteinExistence type="predicted"/>
<dbReference type="AlphaFoldDB" id="A0A0A2LZT9"/>
<dbReference type="eggNOG" id="COG3513">
    <property type="taxonomic scope" value="Bacteria"/>
</dbReference>
<dbReference type="STRING" id="1121895.GCA_000378485_03228"/>
<dbReference type="OrthoDB" id="489287at2"/>
<keyword evidence="3" id="KW-1185">Reference proteome</keyword>
<name>A0A0A2LZT9_9FLAO</name>